<comment type="caution">
    <text evidence="3">The sequence shown here is derived from an EMBL/GenBank/DDBJ whole genome shotgun (WGS) entry which is preliminary data.</text>
</comment>
<keyword evidence="2" id="KW-0472">Membrane</keyword>
<dbReference type="EMBL" id="JABMIG020000104">
    <property type="protein sequence ID" value="KAL3792155.1"/>
    <property type="molecule type" value="Genomic_DNA"/>
</dbReference>
<feature type="region of interest" description="Disordered" evidence="1">
    <location>
        <begin position="37"/>
        <end position="82"/>
    </location>
</feature>
<reference evidence="3 4" key="1">
    <citation type="journal article" date="2020" name="G3 (Bethesda)">
        <title>Improved Reference Genome for Cyclotella cryptica CCMP332, a Model for Cell Wall Morphogenesis, Salinity Adaptation, and Lipid Production in Diatoms (Bacillariophyta).</title>
        <authorList>
            <person name="Roberts W.R."/>
            <person name="Downey K.M."/>
            <person name="Ruck E.C."/>
            <person name="Traller J.C."/>
            <person name="Alverson A.J."/>
        </authorList>
    </citation>
    <scope>NUCLEOTIDE SEQUENCE [LARGE SCALE GENOMIC DNA]</scope>
    <source>
        <strain evidence="3 4">CCMP332</strain>
    </source>
</reference>
<gene>
    <name evidence="3" type="ORF">HJC23_009619</name>
</gene>
<feature type="compositionally biased region" description="Polar residues" evidence="1">
    <location>
        <begin position="40"/>
        <end position="61"/>
    </location>
</feature>
<dbReference type="AlphaFoldDB" id="A0ABD3PVX0"/>
<protein>
    <submittedName>
        <fullName evidence="3">Uncharacterized protein</fullName>
    </submittedName>
</protein>
<feature type="transmembrane region" description="Helical" evidence="2">
    <location>
        <begin position="217"/>
        <end position="236"/>
    </location>
</feature>
<keyword evidence="2" id="KW-1133">Transmembrane helix</keyword>
<evidence type="ECO:0000256" key="2">
    <source>
        <dbReference type="SAM" id="Phobius"/>
    </source>
</evidence>
<proteinExistence type="predicted"/>
<evidence type="ECO:0000313" key="4">
    <source>
        <dbReference type="Proteomes" id="UP001516023"/>
    </source>
</evidence>
<feature type="region of interest" description="Disordered" evidence="1">
    <location>
        <begin position="336"/>
        <end position="390"/>
    </location>
</feature>
<evidence type="ECO:0000313" key="3">
    <source>
        <dbReference type="EMBL" id="KAL3792155.1"/>
    </source>
</evidence>
<organism evidence="3 4">
    <name type="scientific">Cyclotella cryptica</name>
    <dbReference type="NCBI Taxonomy" id="29204"/>
    <lineage>
        <taxon>Eukaryota</taxon>
        <taxon>Sar</taxon>
        <taxon>Stramenopiles</taxon>
        <taxon>Ochrophyta</taxon>
        <taxon>Bacillariophyta</taxon>
        <taxon>Coscinodiscophyceae</taxon>
        <taxon>Thalassiosirophycidae</taxon>
        <taxon>Stephanodiscales</taxon>
        <taxon>Stephanodiscaceae</taxon>
        <taxon>Cyclotella</taxon>
    </lineage>
</organism>
<sequence>MMYGTVPTASSRAASRLPPAHCSQVAASILIILPRPSHPLSPQGQAMSTAHDNSTTANEAPTNGEEEEVQPLRRHPNNDNHHESLDRRIIALIRQCPPPPDDDYQRNAHVIRPAFLASHLGLSLDDATSELCGLLSAVGGGGSKEGGGASFVFEKVESPDGHDGTTMTMVFTFPVDFEARALSYRRKADWYQRLKILAAVVVKVVKIVTAFGLIVSLAVLIVVGVCLLVAAIIALARGGGGGQRGNHHQILTHKLRYLLLQLRQILWLYAICGGGSQDDPFMREVAGDLAFVLSMCVGNPMHALFWMRMGRRRRLFGSSSGGSGWGQSSSWRMRNWRGGGNMDNDEGDDDDGVTMIRRGSWGNDSSSAREERPHRSNSSSFASSQSDSPQQRGLLSVAVEFLFGPNNATDNISTRDKRQGGLSMEELEKWRFRAAIIMALSTASEGKGVSLRELLPYTDNPPESVNDASALRETMKIIVYFNGKPAILPNSSSNALGGIDARFFFPEIMAEMESGIYDVAQQVMSLNSSKFAPPSNTNQSRKQSIASILYKRNNQDDDDVTNVSLGSIPQYLHEKPKVLTLLSQNQFGQCLLLGLLNYVGIVSVQSALMPGGLFDLSSSASSGNSRYRKRSTGDFWISFGSVVLLKLLKILRFYANLFFLLPLCRLVIVLIMNYFIDRRNRRRLRFVTE</sequence>
<feature type="transmembrane region" description="Helical" evidence="2">
    <location>
        <begin position="289"/>
        <end position="307"/>
    </location>
</feature>
<evidence type="ECO:0000256" key="1">
    <source>
        <dbReference type="SAM" id="MobiDB-lite"/>
    </source>
</evidence>
<keyword evidence="4" id="KW-1185">Reference proteome</keyword>
<feature type="compositionally biased region" description="Acidic residues" evidence="1">
    <location>
        <begin position="343"/>
        <end position="352"/>
    </location>
</feature>
<accession>A0ABD3PVX0</accession>
<keyword evidence="2" id="KW-0812">Transmembrane</keyword>
<name>A0ABD3PVX0_9STRA</name>
<feature type="compositionally biased region" description="Low complexity" evidence="1">
    <location>
        <begin position="376"/>
        <end position="390"/>
    </location>
</feature>
<dbReference type="Proteomes" id="UP001516023">
    <property type="component" value="Unassembled WGS sequence"/>
</dbReference>
<feature type="transmembrane region" description="Helical" evidence="2">
    <location>
        <begin position="657"/>
        <end position="676"/>
    </location>
</feature>